<dbReference type="GO" id="GO:0008168">
    <property type="term" value="F:methyltransferase activity"/>
    <property type="evidence" value="ECO:0007669"/>
    <property type="project" value="UniProtKB-KW"/>
</dbReference>
<dbReference type="InterPro" id="IPR007318">
    <property type="entry name" value="Phopholipid_MeTrfase"/>
</dbReference>
<evidence type="ECO:0000313" key="7">
    <source>
        <dbReference type="Proteomes" id="UP001169862"/>
    </source>
</evidence>
<comment type="subcellular location">
    <subcellularLocation>
        <location evidence="1">Endomembrane system</location>
        <topology evidence="1">Multi-pass membrane protein</topology>
    </subcellularLocation>
</comment>
<feature type="transmembrane region" description="Helical" evidence="5">
    <location>
        <begin position="59"/>
        <end position="82"/>
    </location>
</feature>
<dbReference type="Gene3D" id="1.20.120.1630">
    <property type="match status" value="1"/>
</dbReference>
<gene>
    <name evidence="6" type="ORF">Q4490_10435</name>
</gene>
<dbReference type="Pfam" id="PF04191">
    <property type="entry name" value="PEMT"/>
    <property type="match status" value="1"/>
</dbReference>
<evidence type="ECO:0000256" key="5">
    <source>
        <dbReference type="SAM" id="Phobius"/>
    </source>
</evidence>
<feature type="transmembrane region" description="Helical" evidence="5">
    <location>
        <begin position="151"/>
        <end position="182"/>
    </location>
</feature>
<dbReference type="Proteomes" id="UP001169862">
    <property type="component" value="Unassembled WGS sequence"/>
</dbReference>
<dbReference type="EMBL" id="JAUOPG010000006">
    <property type="protein sequence ID" value="MDO6453981.1"/>
    <property type="molecule type" value="Genomic_DNA"/>
</dbReference>
<keyword evidence="6" id="KW-0489">Methyltransferase</keyword>
<feature type="transmembrane region" description="Helical" evidence="5">
    <location>
        <begin position="102"/>
        <end position="122"/>
    </location>
</feature>
<evidence type="ECO:0000256" key="3">
    <source>
        <dbReference type="ARBA" id="ARBA00022989"/>
    </source>
</evidence>
<evidence type="ECO:0000256" key="4">
    <source>
        <dbReference type="ARBA" id="ARBA00023136"/>
    </source>
</evidence>
<feature type="transmembrane region" description="Helical" evidence="5">
    <location>
        <begin position="20"/>
        <end position="39"/>
    </location>
</feature>
<keyword evidence="4 5" id="KW-0472">Membrane</keyword>
<keyword evidence="3 5" id="KW-1133">Transmembrane helix</keyword>
<protein>
    <submittedName>
        <fullName evidence="6">Methyltransferase</fullName>
    </submittedName>
</protein>
<evidence type="ECO:0000256" key="1">
    <source>
        <dbReference type="ARBA" id="ARBA00004127"/>
    </source>
</evidence>
<proteinExistence type="predicted"/>
<evidence type="ECO:0000313" key="6">
    <source>
        <dbReference type="EMBL" id="MDO6453981.1"/>
    </source>
</evidence>
<dbReference type="RefSeq" id="WP_303550425.1">
    <property type="nucleotide sequence ID" value="NZ_JAUOPG010000006.1"/>
</dbReference>
<dbReference type="GO" id="GO:0032259">
    <property type="term" value="P:methylation"/>
    <property type="evidence" value="ECO:0007669"/>
    <property type="project" value="UniProtKB-KW"/>
</dbReference>
<name>A0AAW7XID9_9GAMM</name>
<comment type="caution">
    <text evidence="6">The sequence shown here is derived from an EMBL/GenBank/DDBJ whole genome shotgun (WGS) entry which is preliminary data.</text>
</comment>
<dbReference type="GO" id="GO:0012505">
    <property type="term" value="C:endomembrane system"/>
    <property type="evidence" value="ECO:0007669"/>
    <property type="project" value="UniProtKB-SubCell"/>
</dbReference>
<organism evidence="6 7">
    <name type="scientific">Neptunomonas phycophila</name>
    <dbReference type="NCBI Taxonomy" id="1572645"/>
    <lineage>
        <taxon>Bacteria</taxon>
        <taxon>Pseudomonadati</taxon>
        <taxon>Pseudomonadota</taxon>
        <taxon>Gammaproteobacteria</taxon>
        <taxon>Oceanospirillales</taxon>
        <taxon>Oceanospirillaceae</taxon>
        <taxon>Neptunomonas</taxon>
    </lineage>
</organism>
<keyword evidence="6" id="KW-0808">Transferase</keyword>
<evidence type="ECO:0000256" key="2">
    <source>
        <dbReference type="ARBA" id="ARBA00022692"/>
    </source>
</evidence>
<dbReference type="AlphaFoldDB" id="A0AAW7XID9"/>
<sequence length="212" mass="24318">MIEPINVAENTLAVEVFTRGYLAVFYTLVAAFYTIRIIVGKRSAHAELVHPGERYCASWWNHMTFRVFRVVIWLVCVCRYFFPATDSVLGRFTLLNHPEIILLGDLLLALGFSTVIVIHTTMGNHWRSGIDNTGPKKLITHGFFRYSRNPIFLAVACAQVGFFLALPSAFTLICLLVGLYILHRQVLCEESHLLRMFQQDYVNYTLKTGRWL</sequence>
<reference evidence="6" key="1">
    <citation type="submission" date="2023-07" db="EMBL/GenBank/DDBJ databases">
        <title>Genome content predicts the carbon catabolic preferences of heterotrophic bacteria.</title>
        <authorList>
            <person name="Gralka M."/>
        </authorList>
    </citation>
    <scope>NUCLEOTIDE SEQUENCE</scope>
    <source>
        <strain evidence="6">I2M16</strain>
    </source>
</reference>
<keyword evidence="2 5" id="KW-0812">Transmembrane</keyword>
<accession>A0AAW7XID9</accession>